<dbReference type="GO" id="GO:0005840">
    <property type="term" value="C:ribosome"/>
    <property type="evidence" value="ECO:0007669"/>
    <property type="project" value="UniProtKB-KW"/>
</dbReference>
<dbReference type="HAMAP" id="MF_01310">
    <property type="entry name" value="Ribosomal_uS11"/>
    <property type="match status" value="1"/>
</dbReference>
<feature type="compositionally biased region" description="Basic residues" evidence="5">
    <location>
        <begin position="134"/>
        <end position="145"/>
    </location>
</feature>
<keyword evidence="3 4" id="KW-0687">Ribonucleoprotein</keyword>
<dbReference type="Proteomes" id="UP000070089">
    <property type="component" value="Unassembled WGS sequence"/>
</dbReference>
<proteinExistence type="inferred from homology"/>
<dbReference type="GO" id="GO:0006412">
    <property type="term" value="P:translation"/>
    <property type="evidence" value="ECO:0007669"/>
    <property type="project" value="InterPro"/>
</dbReference>
<evidence type="ECO:0000256" key="5">
    <source>
        <dbReference type="SAM" id="MobiDB-lite"/>
    </source>
</evidence>
<evidence type="ECO:0000256" key="3">
    <source>
        <dbReference type="ARBA" id="ARBA00023274"/>
    </source>
</evidence>
<feature type="region of interest" description="Disordered" evidence="5">
    <location>
        <begin position="124"/>
        <end position="145"/>
    </location>
</feature>
<dbReference type="AlphaFoldDB" id="A0A132NRQ9"/>
<keyword evidence="2 4" id="KW-0689">Ribosomal protein</keyword>
<dbReference type="Pfam" id="PF00411">
    <property type="entry name" value="Ribosomal_S11"/>
    <property type="match status" value="1"/>
</dbReference>
<organism evidence="6 7">
    <name type="scientific">Giardia duodenalis assemblage B</name>
    <dbReference type="NCBI Taxonomy" id="1394984"/>
    <lineage>
        <taxon>Eukaryota</taxon>
        <taxon>Metamonada</taxon>
        <taxon>Diplomonadida</taxon>
        <taxon>Hexamitidae</taxon>
        <taxon>Giardiinae</taxon>
        <taxon>Giardia</taxon>
    </lineage>
</organism>
<dbReference type="InterPro" id="IPR018102">
    <property type="entry name" value="Ribosomal_uS11_CS"/>
</dbReference>
<name>A0A132NRQ9_GIAIN</name>
<dbReference type="InterPro" id="IPR001971">
    <property type="entry name" value="Ribosomal_uS11"/>
</dbReference>
<dbReference type="PROSITE" id="PS00054">
    <property type="entry name" value="RIBOSOMAL_S11"/>
    <property type="match status" value="1"/>
</dbReference>
<evidence type="ECO:0000256" key="4">
    <source>
        <dbReference type="RuleBase" id="RU003629"/>
    </source>
</evidence>
<reference evidence="6 7" key="1">
    <citation type="journal article" date="2015" name="Mol. Biochem. Parasitol.">
        <title>Identification of polymorphic genes for use in assemblage B genotyping assays through comparative genomics of multiple assemblage B Giardia duodenalis isolates.</title>
        <authorList>
            <person name="Wielinga C."/>
            <person name="Thompson R.C."/>
            <person name="Monis P."/>
            <person name="Ryan U."/>
        </authorList>
    </citation>
    <scope>NUCLEOTIDE SEQUENCE [LARGE SCALE GENOMIC DNA]</scope>
    <source>
        <strain evidence="6 7">BAH15c1</strain>
    </source>
</reference>
<dbReference type="FunFam" id="3.30.420.80:FF:000002">
    <property type="entry name" value="40S ribosomal protein S14"/>
    <property type="match status" value="1"/>
</dbReference>
<evidence type="ECO:0000256" key="1">
    <source>
        <dbReference type="ARBA" id="ARBA00006194"/>
    </source>
</evidence>
<sequence>MSRKVAYAPENLPAKNNNSEAFAVCHIYAGKNDTFIHVTDLSGRETIGRVSGGMKVKRHCDEPSAYAAMQATQDLIEIITDRGITAVHIKIRADGGTGKRVYGQGGSAAIRALVRGGIKIGRIEDSTPIPTDRTRHKGGRRGRRL</sequence>
<comment type="caution">
    <text evidence="6">The sequence shown here is derived from an EMBL/GenBank/DDBJ whole genome shotgun (WGS) entry which is preliminary data.</text>
</comment>
<dbReference type="SUPFAM" id="SSF53137">
    <property type="entry name" value="Translational machinery components"/>
    <property type="match status" value="1"/>
</dbReference>
<dbReference type="PANTHER" id="PTHR11759">
    <property type="entry name" value="40S RIBOSOMAL PROTEIN S14/30S RIBOSOMAL PROTEIN S11"/>
    <property type="match status" value="1"/>
</dbReference>
<dbReference type="EMBL" id="JXTI01000099">
    <property type="protein sequence ID" value="KWX12793.1"/>
    <property type="molecule type" value="Genomic_DNA"/>
</dbReference>
<comment type="similarity">
    <text evidence="1 4">Belongs to the universal ribosomal protein uS11 family.</text>
</comment>
<accession>A0A132NRQ9</accession>
<evidence type="ECO:0000313" key="6">
    <source>
        <dbReference type="EMBL" id="KWX12793.1"/>
    </source>
</evidence>
<protein>
    <submittedName>
        <fullName evidence="6">SSU ribosomal protein S11P/S14</fullName>
    </submittedName>
</protein>
<evidence type="ECO:0000313" key="7">
    <source>
        <dbReference type="Proteomes" id="UP000070089"/>
    </source>
</evidence>
<dbReference type="OrthoDB" id="10250260at2759"/>
<dbReference type="GO" id="GO:1990904">
    <property type="term" value="C:ribonucleoprotein complex"/>
    <property type="evidence" value="ECO:0007669"/>
    <property type="project" value="UniProtKB-KW"/>
</dbReference>
<dbReference type="VEuPathDB" id="GiardiaDB:QR46_3214"/>
<dbReference type="PIRSF" id="PIRSF002131">
    <property type="entry name" value="Ribosomal_S11"/>
    <property type="match status" value="1"/>
</dbReference>
<dbReference type="GO" id="GO:0003735">
    <property type="term" value="F:structural constituent of ribosome"/>
    <property type="evidence" value="ECO:0007669"/>
    <property type="project" value="InterPro"/>
</dbReference>
<dbReference type="Gene3D" id="3.30.420.80">
    <property type="entry name" value="Ribosomal protein S11"/>
    <property type="match status" value="1"/>
</dbReference>
<gene>
    <name evidence="6" type="ORF">QR46_3214</name>
</gene>
<evidence type="ECO:0000256" key="2">
    <source>
        <dbReference type="ARBA" id="ARBA00022980"/>
    </source>
</evidence>
<dbReference type="InterPro" id="IPR036967">
    <property type="entry name" value="Ribosomal_uS11_sf"/>
</dbReference>